<reference evidence="1 2" key="2">
    <citation type="submission" date="2017-10" db="EMBL/GenBank/DDBJ databases">
        <authorList>
            <person name="Banno H."/>
            <person name="Chua N.-H."/>
        </authorList>
    </citation>
    <scope>NUCLEOTIDE SEQUENCE [LARGE SCALE GENOMIC DNA]</scope>
    <source>
        <strain evidence="1 2">JK626</strain>
    </source>
</reference>
<proteinExistence type="predicted"/>
<dbReference type="Proteomes" id="UP000225889">
    <property type="component" value="Unassembled WGS sequence"/>
</dbReference>
<sequence>MNEVDEMFWAVCPKCGGKMLKIQNGKIETICTNTVCKAKWRITVEGDSFQYDYLGSILSKNSA</sequence>
<dbReference type="RefSeq" id="WP_099391025.1">
    <property type="nucleotide sequence ID" value="NZ_PDYF01000002.1"/>
</dbReference>
<dbReference type="AlphaFoldDB" id="A0A2G3DZU9"/>
<evidence type="ECO:0000313" key="1">
    <source>
        <dbReference type="EMBL" id="PHU36556.1"/>
    </source>
</evidence>
<accession>A0A2G3DZU9</accession>
<dbReference type="EMBL" id="PDYF01000002">
    <property type="protein sequence ID" value="PHU36556.1"/>
    <property type="molecule type" value="Genomic_DNA"/>
</dbReference>
<gene>
    <name evidence="1" type="ORF">CSX01_00340</name>
</gene>
<protein>
    <submittedName>
        <fullName evidence="1">Uncharacterized protein</fullName>
    </submittedName>
</protein>
<name>A0A2G3DZU9_9FIRM</name>
<comment type="caution">
    <text evidence="1">The sequence shown here is derived from an EMBL/GenBank/DDBJ whole genome shotgun (WGS) entry which is preliminary data.</text>
</comment>
<evidence type="ECO:0000313" key="2">
    <source>
        <dbReference type="Proteomes" id="UP000225889"/>
    </source>
</evidence>
<organism evidence="1 2">
    <name type="scientific">Pseudobutyrivibrio ruminis</name>
    <dbReference type="NCBI Taxonomy" id="46206"/>
    <lineage>
        <taxon>Bacteria</taxon>
        <taxon>Bacillati</taxon>
        <taxon>Bacillota</taxon>
        <taxon>Clostridia</taxon>
        <taxon>Lachnospirales</taxon>
        <taxon>Lachnospiraceae</taxon>
        <taxon>Pseudobutyrivibrio</taxon>
    </lineage>
</organism>
<reference evidence="1 2" key="1">
    <citation type="submission" date="2017-10" db="EMBL/GenBank/DDBJ databases">
        <title>Resolving the taxonomy of Roseburia spp., Eubacterium rectale and Agathobacter spp. through phylogenomic analysis.</title>
        <authorList>
            <person name="Sheridan P.O."/>
            <person name="Walker A.W."/>
            <person name="Duncan S.H."/>
            <person name="Scott K.P."/>
            <person name="Toole P.W.O."/>
            <person name="Luis P."/>
            <person name="Flint H.J."/>
        </authorList>
    </citation>
    <scope>NUCLEOTIDE SEQUENCE [LARGE SCALE GENOMIC DNA]</scope>
    <source>
        <strain evidence="1 2">JK626</strain>
    </source>
</reference>